<organism evidence="2 3">
    <name type="scientific">Papaver atlanticum</name>
    <dbReference type="NCBI Taxonomy" id="357466"/>
    <lineage>
        <taxon>Eukaryota</taxon>
        <taxon>Viridiplantae</taxon>
        <taxon>Streptophyta</taxon>
        <taxon>Embryophyta</taxon>
        <taxon>Tracheophyta</taxon>
        <taxon>Spermatophyta</taxon>
        <taxon>Magnoliopsida</taxon>
        <taxon>Ranunculales</taxon>
        <taxon>Papaveraceae</taxon>
        <taxon>Papaveroideae</taxon>
        <taxon>Papaver</taxon>
    </lineage>
</organism>
<evidence type="ECO:0000313" key="2">
    <source>
        <dbReference type="EMBL" id="KAI3871133.1"/>
    </source>
</evidence>
<sequence length="73" mass="8072">MLLLMCTRATPSIVYEQHNHPRSEARSSDKANHDSDSRILQPGLAPKLSKSLKLTDSSLYAVSHGCPLLNKLE</sequence>
<accession>A0AAD4XAC4</accession>
<feature type="region of interest" description="Disordered" evidence="1">
    <location>
        <begin position="15"/>
        <end position="42"/>
    </location>
</feature>
<evidence type="ECO:0000256" key="1">
    <source>
        <dbReference type="SAM" id="MobiDB-lite"/>
    </source>
</evidence>
<dbReference type="EMBL" id="JAJJMB010013076">
    <property type="protein sequence ID" value="KAI3871133.1"/>
    <property type="molecule type" value="Genomic_DNA"/>
</dbReference>
<keyword evidence="3" id="KW-1185">Reference proteome</keyword>
<proteinExistence type="predicted"/>
<reference evidence="2" key="1">
    <citation type="submission" date="2022-04" db="EMBL/GenBank/DDBJ databases">
        <title>A functionally conserved STORR gene fusion in Papaver species that diverged 16.8 million years ago.</title>
        <authorList>
            <person name="Catania T."/>
        </authorList>
    </citation>
    <scope>NUCLEOTIDE SEQUENCE</scope>
    <source>
        <strain evidence="2">S-188037</strain>
    </source>
</reference>
<feature type="compositionally biased region" description="Basic and acidic residues" evidence="1">
    <location>
        <begin position="17"/>
        <end position="37"/>
    </location>
</feature>
<comment type="caution">
    <text evidence="2">The sequence shown here is derived from an EMBL/GenBank/DDBJ whole genome shotgun (WGS) entry which is preliminary data.</text>
</comment>
<protein>
    <submittedName>
        <fullName evidence="2">Uncharacterized protein</fullName>
    </submittedName>
</protein>
<evidence type="ECO:0000313" key="3">
    <source>
        <dbReference type="Proteomes" id="UP001202328"/>
    </source>
</evidence>
<dbReference type="Proteomes" id="UP001202328">
    <property type="component" value="Unassembled WGS sequence"/>
</dbReference>
<gene>
    <name evidence="2" type="ORF">MKW98_015033</name>
</gene>
<name>A0AAD4XAC4_9MAGN</name>
<dbReference type="AlphaFoldDB" id="A0AAD4XAC4"/>